<keyword evidence="1" id="KW-1133">Transmembrane helix</keyword>
<accession>A0A6C0CF46</accession>
<feature type="transmembrane region" description="Helical" evidence="1">
    <location>
        <begin position="6"/>
        <end position="24"/>
    </location>
</feature>
<reference evidence="2" key="1">
    <citation type="journal article" date="2020" name="Nature">
        <title>Giant virus diversity and host interactions through global metagenomics.</title>
        <authorList>
            <person name="Schulz F."/>
            <person name="Roux S."/>
            <person name="Paez-Espino D."/>
            <person name="Jungbluth S."/>
            <person name="Walsh D.A."/>
            <person name="Denef V.J."/>
            <person name="McMahon K.D."/>
            <person name="Konstantinidis K.T."/>
            <person name="Eloe-Fadrosh E.A."/>
            <person name="Kyrpides N.C."/>
            <person name="Woyke T."/>
        </authorList>
    </citation>
    <scope>NUCLEOTIDE SEQUENCE</scope>
    <source>
        <strain evidence="2">GVMAG-M-3300020728-1</strain>
    </source>
</reference>
<keyword evidence="1" id="KW-0472">Membrane</keyword>
<evidence type="ECO:0000313" key="2">
    <source>
        <dbReference type="EMBL" id="QHT03208.1"/>
    </source>
</evidence>
<sequence length="73" mass="8394">MLGPFVGSVLLLFGLVVIGYTIYWMITHHPASTADWVFDWFYIISGLINMYFGYQTLYPPQPTFMGVGGLRRR</sequence>
<name>A0A6C0CF46_9ZZZZ</name>
<proteinExistence type="predicted"/>
<organism evidence="2">
    <name type="scientific">viral metagenome</name>
    <dbReference type="NCBI Taxonomy" id="1070528"/>
    <lineage>
        <taxon>unclassified sequences</taxon>
        <taxon>metagenomes</taxon>
        <taxon>organismal metagenomes</taxon>
    </lineage>
</organism>
<dbReference type="AlphaFoldDB" id="A0A6C0CF46"/>
<feature type="transmembrane region" description="Helical" evidence="1">
    <location>
        <begin position="36"/>
        <end position="54"/>
    </location>
</feature>
<keyword evidence="1" id="KW-0812">Transmembrane</keyword>
<protein>
    <submittedName>
        <fullName evidence="2">Uncharacterized protein</fullName>
    </submittedName>
</protein>
<evidence type="ECO:0000256" key="1">
    <source>
        <dbReference type="SAM" id="Phobius"/>
    </source>
</evidence>
<dbReference type="EMBL" id="MN739407">
    <property type="protein sequence ID" value="QHT03208.1"/>
    <property type="molecule type" value="Genomic_DNA"/>
</dbReference>